<evidence type="ECO:0000256" key="6">
    <source>
        <dbReference type="SAM" id="Phobius"/>
    </source>
</evidence>
<dbReference type="GO" id="GO:0005886">
    <property type="term" value="C:plasma membrane"/>
    <property type="evidence" value="ECO:0007669"/>
    <property type="project" value="UniProtKB-SubCell"/>
</dbReference>
<dbReference type="EMBL" id="QNRR01000003">
    <property type="protein sequence ID" value="RBP45311.1"/>
    <property type="molecule type" value="Genomic_DNA"/>
</dbReference>
<feature type="transmembrane region" description="Helical" evidence="6">
    <location>
        <begin position="282"/>
        <end position="299"/>
    </location>
</feature>
<comment type="caution">
    <text evidence="7">The sequence shown here is derived from an EMBL/GenBank/DDBJ whole genome shotgun (WGS) entry which is preliminary data.</text>
</comment>
<feature type="transmembrane region" description="Helical" evidence="6">
    <location>
        <begin position="170"/>
        <end position="190"/>
    </location>
</feature>
<proteinExistence type="predicted"/>
<evidence type="ECO:0000256" key="5">
    <source>
        <dbReference type="ARBA" id="ARBA00023136"/>
    </source>
</evidence>
<keyword evidence="4 6" id="KW-1133">Transmembrane helix</keyword>
<dbReference type="AlphaFoldDB" id="A0A366HPM4"/>
<evidence type="ECO:0000256" key="1">
    <source>
        <dbReference type="ARBA" id="ARBA00004651"/>
    </source>
</evidence>
<dbReference type="OrthoDB" id="9077240at2"/>
<keyword evidence="3 6" id="KW-0812">Transmembrane</keyword>
<evidence type="ECO:0000313" key="7">
    <source>
        <dbReference type="EMBL" id="RBP45311.1"/>
    </source>
</evidence>
<protein>
    <submittedName>
        <fullName evidence="7">O-antigen/teichoic acid export membrane protein</fullName>
    </submittedName>
</protein>
<feature type="transmembrane region" description="Helical" evidence="6">
    <location>
        <begin position="196"/>
        <end position="214"/>
    </location>
</feature>
<evidence type="ECO:0000256" key="3">
    <source>
        <dbReference type="ARBA" id="ARBA00022692"/>
    </source>
</evidence>
<dbReference type="RefSeq" id="WP_113958438.1">
    <property type="nucleotide sequence ID" value="NZ_QNRR01000003.1"/>
</dbReference>
<feature type="transmembrane region" description="Helical" evidence="6">
    <location>
        <begin position="256"/>
        <end position="276"/>
    </location>
</feature>
<keyword evidence="8" id="KW-1185">Reference proteome</keyword>
<dbReference type="PANTHER" id="PTHR30250">
    <property type="entry name" value="PST FAMILY PREDICTED COLANIC ACID TRANSPORTER"/>
    <property type="match status" value="1"/>
</dbReference>
<dbReference type="PANTHER" id="PTHR30250:SF11">
    <property type="entry name" value="O-ANTIGEN TRANSPORTER-RELATED"/>
    <property type="match status" value="1"/>
</dbReference>
<evidence type="ECO:0000256" key="4">
    <source>
        <dbReference type="ARBA" id="ARBA00022989"/>
    </source>
</evidence>
<feature type="transmembrane region" description="Helical" evidence="6">
    <location>
        <begin position="135"/>
        <end position="158"/>
    </location>
</feature>
<evidence type="ECO:0000313" key="8">
    <source>
        <dbReference type="Proteomes" id="UP000253426"/>
    </source>
</evidence>
<keyword evidence="5 6" id="KW-0472">Membrane</keyword>
<accession>A0A366HPM4</accession>
<evidence type="ECO:0000256" key="2">
    <source>
        <dbReference type="ARBA" id="ARBA00022475"/>
    </source>
</evidence>
<feature type="transmembrane region" description="Helical" evidence="6">
    <location>
        <begin position="112"/>
        <end position="129"/>
    </location>
</feature>
<feature type="transmembrane region" description="Helical" evidence="6">
    <location>
        <begin position="353"/>
        <end position="370"/>
    </location>
</feature>
<feature type="transmembrane region" description="Helical" evidence="6">
    <location>
        <begin position="311"/>
        <end position="333"/>
    </location>
</feature>
<gene>
    <name evidence="7" type="ORF">DES53_103309</name>
</gene>
<comment type="subcellular location">
    <subcellularLocation>
        <location evidence="1">Cell membrane</location>
        <topology evidence="1">Multi-pass membrane protein</topology>
    </subcellularLocation>
</comment>
<keyword evidence="2" id="KW-1003">Cell membrane</keyword>
<name>A0A366HPM4_9BACT</name>
<reference evidence="7 8" key="1">
    <citation type="submission" date="2018-06" db="EMBL/GenBank/DDBJ databases">
        <title>Genomic Encyclopedia of Type Strains, Phase IV (KMG-IV): sequencing the most valuable type-strain genomes for metagenomic binning, comparative biology and taxonomic classification.</title>
        <authorList>
            <person name="Goeker M."/>
        </authorList>
    </citation>
    <scope>NUCLEOTIDE SEQUENCE [LARGE SCALE GENOMIC DNA]</scope>
    <source>
        <strain evidence="7 8">DSM 25532</strain>
    </source>
</reference>
<dbReference type="InterPro" id="IPR050833">
    <property type="entry name" value="Poly_Biosynth_Transport"/>
</dbReference>
<feature type="transmembrane region" description="Helical" evidence="6">
    <location>
        <begin position="382"/>
        <end position="400"/>
    </location>
</feature>
<dbReference type="Proteomes" id="UP000253426">
    <property type="component" value="Unassembled WGS sequence"/>
</dbReference>
<organism evidence="7 8">
    <name type="scientific">Roseimicrobium gellanilyticum</name>
    <dbReference type="NCBI Taxonomy" id="748857"/>
    <lineage>
        <taxon>Bacteria</taxon>
        <taxon>Pseudomonadati</taxon>
        <taxon>Verrucomicrobiota</taxon>
        <taxon>Verrucomicrobiia</taxon>
        <taxon>Verrucomicrobiales</taxon>
        <taxon>Verrucomicrobiaceae</taxon>
        <taxon>Roseimicrobium</taxon>
    </lineage>
</organism>
<feature type="transmembrane region" description="Helical" evidence="6">
    <location>
        <begin position="406"/>
        <end position="429"/>
    </location>
</feature>
<sequence length="443" mass="47921">MQHTPSSEASNAGQTTSTKEQALSRWKRFGLLTLLQGGIQAISIGTGFLLVRWLTKTEFAWYTLGNSSTAVFTTLVDPGTGLGMQSVGGRAVGETARFRQALASVLSLRWRLGWVSALLALPIPFWLLLENEAPLSIAVAILGANILGFFAVLTNSSLSAALKLQGRFRQALLSDFVGVIARLLLVGAAALFWLDAITATLAAVVGVTWQYLILRHASTEWREGQPQPSPDDQALLLQQVGAMRFYNLFQFIQGQVGVWLLSITANVAAVADFGALSRLGSVFAALALLYYQLVIPTLSRSQTPRILAGRLALSAAAYVAALAAFTVIGWLAADWILWLFGSAYTHLAKEVPWMIAHLGLYSFTVILWWFNTSRGWVHLARLNPPFTVLAQAGAYFALRPDSVLEIIWFSMAALVPSLVLGLAAGMSGFRKMAGIPKASPKDV</sequence>
<feature type="transmembrane region" description="Helical" evidence="6">
    <location>
        <begin position="29"/>
        <end position="53"/>
    </location>
</feature>